<evidence type="ECO:0000256" key="1">
    <source>
        <dbReference type="ARBA" id="ARBA00022490"/>
    </source>
</evidence>
<evidence type="ECO:0000259" key="6">
    <source>
        <dbReference type="Pfam" id="PF00590"/>
    </source>
</evidence>
<dbReference type="Pfam" id="PF00590">
    <property type="entry name" value="TP_methylase"/>
    <property type="match status" value="1"/>
</dbReference>
<organism evidence="7 8">
    <name type="scientific">Fulvivirga sedimenti</name>
    <dbReference type="NCBI Taxonomy" id="2879465"/>
    <lineage>
        <taxon>Bacteria</taxon>
        <taxon>Pseudomonadati</taxon>
        <taxon>Bacteroidota</taxon>
        <taxon>Cytophagia</taxon>
        <taxon>Cytophagales</taxon>
        <taxon>Fulvivirgaceae</taxon>
        <taxon>Fulvivirga</taxon>
    </lineage>
</organism>
<gene>
    <name evidence="7" type="ORF">LDX50_26165</name>
</gene>
<dbReference type="Proteomes" id="UP001139409">
    <property type="component" value="Unassembled WGS sequence"/>
</dbReference>
<reference evidence="7" key="1">
    <citation type="submission" date="2021-09" db="EMBL/GenBank/DDBJ databases">
        <title>Fulvivirga sp. isolated from coastal sediment.</title>
        <authorList>
            <person name="Yu H."/>
        </authorList>
    </citation>
    <scope>NUCLEOTIDE SEQUENCE</scope>
    <source>
        <strain evidence="7">1062</strain>
    </source>
</reference>
<evidence type="ECO:0000256" key="4">
    <source>
        <dbReference type="ARBA" id="ARBA00022679"/>
    </source>
</evidence>
<dbReference type="CDD" id="cd11649">
    <property type="entry name" value="RsmI_like"/>
    <property type="match status" value="1"/>
</dbReference>
<dbReference type="InterPro" id="IPR014776">
    <property type="entry name" value="4pyrrole_Mease_sub2"/>
</dbReference>
<comment type="caution">
    <text evidence="7">The sequence shown here is derived from an EMBL/GenBank/DDBJ whole genome shotgun (WGS) entry which is preliminary data.</text>
</comment>
<name>A0A9X1HVY8_9BACT</name>
<dbReference type="PIRSF" id="PIRSF005917">
    <property type="entry name" value="MTase_YraL"/>
    <property type="match status" value="1"/>
</dbReference>
<dbReference type="RefSeq" id="WP_225699245.1">
    <property type="nucleotide sequence ID" value="NZ_JAIXNE010000006.1"/>
</dbReference>
<dbReference type="Gene3D" id="3.40.1010.10">
    <property type="entry name" value="Cobalt-precorrin-4 Transmethylase, Domain 1"/>
    <property type="match status" value="1"/>
</dbReference>
<accession>A0A9X1HVY8</accession>
<dbReference type="GO" id="GO:0008168">
    <property type="term" value="F:methyltransferase activity"/>
    <property type="evidence" value="ECO:0007669"/>
    <property type="project" value="UniProtKB-KW"/>
</dbReference>
<keyword evidence="8" id="KW-1185">Reference proteome</keyword>
<keyword evidence="4" id="KW-0808">Transferase</keyword>
<dbReference type="PANTHER" id="PTHR46111:SF2">
    <property type="entry name" value="SAM-DEPENDENT METHYLTRANSFERASE"/>
    <property type="match status" value="1"/>
</dbReference>
<protein>
    <submittedName>
        <fullName evidence="7">SAM-dependent methyltransferase</fullName>
    </submittedName>
</protein>
<keyword evidence="2" id="KW-0698">rRNA processing</keyword>
<evidence type="ECO:0000256" key="2">
    <source>
        <dbReference type="ARBA" id="ARBA00022552"/>
    </source>
</evidence>
<dbReference type="PANTHER" id="PTHR46111">
    <property type="entry name" value="RIBOSOMAL RNA SMALL SUBUNIT METHYLTRANSFERASE I"/>
    <property type="match status" value="1"/>
</dbReference>
<dbReference type="SUPFAM" id="SSF53790">
    <property type="entry name" value="Tetrapyrrole methylase"/>
    <property type="match status" value="1"/>
</dbReference>
<evidence type="ECO:0000313" key="8">
    <source>
        <dbReference type="Proteomes" id="UP001139409"/>
    </source>
</evidence>
<dbReference type="InterPro" id="IPR008189">
    <property type="entry name" value="rRNA_ssu_MeTfrase_I"/>
</dbReference>
<evidence type="ECO:0000256" key="3">
    <source>
        <dbReference type="ARBA" id="ARBA00022603"/>
    </source>
</evidence>
<dbReference type="InterPro" id="IPR035996">
    <property type="entry name" value="4pyrrol_Methylase_sf"/>
</dbReference>
<dbReference type="InterPro" id="IPR014777">
    <property type="entry name" value="4pyrrole_Mease_sub1"/>
</dbReference>
<dbReference type="Gene3D" id="3.30.950.10">
    <property type="entry name" value="Methyltransferase, Cobalt-precorrin-4 Transmethylase, Domain 2"/>
    <property type="match status" value="1"/>
</dbReference>
<dbReference type="InterPro" id="IPR000878">
    <property type="entry name" value="4pyrrol_Mease"/>
</dbReference>
<proteinExistence type="predicted"/>
<evidence type="ECO:0000256" key="5">
    <source>
        <dbReference type="ARBA" id="ARBA00022691"/>
    </source>
</evidence>
<keyword evidence="1" id="KW-0963">Cytoplasm</keyword>
<keyword evidence="5" id="KW-0949">S-adenosyl-L-methionine</keyword>
<dbReference type="GO" id="GO:0032259">
    <property type="term" value="P:methylation"/>
    <property type="evidence" value="ECO:0007669"/>
    <property type="project" value="UniProtKB-KW"/>
</dbReference>
<sequence length="235" mass="25798">MKKGTIYLIPSNVAEGHFEVLSPQVHELAGRLDFFLVENIRTARRFISGLQTGQVIEELTFRKVDKNTSDEEVAVMMKPVLEGRDAGVLSEAGCPGIADPGSKVVTFAHKHGMKVVPVSGPSSIFLALMASGFNGQSFTFHGYLPIEEKSREAAIRKMEKASMADGSTHIFMETPYRNKQLLASVLKVASKSTRLSVTRDVTGDREWIFSGTIQEWTGISVDLHKIPCVFLLQAG</sequence>
<evidence type="ECO:0000313" key="7">
    <source>
        <dbReference type="EMBL" id="MCA6078385.1"/>
    </source>
</evidence>
<dbReference type="EMBL" id="JAIXNE010000006">
    <property type="protein sequence ID" value="MCA6078385.1"/>
    <property type="molecule type" value="Genomic_DNA"/>
</dbReference>
<dbReference type="GO" id="GO:0006364">
    <property type="term" value="P:rRNA processing"/>
    <property type="evidence" value="ECO:0007669"/>
    <property type="project" value="UniProtKB-KW"/>
</dbReference>
<keyword evidence="3 7" id="KW-0489">Methyltransferase</keyword>
<feature type="domain" description="Tetrapyrrole methylase" evidence="6">
    <location>
        <begin position="63"/>
        <end position="215"/>
    </location>
</feature>
<dbReference type="AlphaFoldDB" id="A0A9X1HVY8"/>